<dbReference type="GO" id="GO:0016829">
    <property type="term" value="F:lyase activity"/>
    <property type="evidence" value="ECO:0007669"/>
    <property type="project" value="UniProtKB-KW"/>
</dbReference>
<keyword evidence="7" id="KW-0456">Lyase</keyword>
<dbReference type="InterPro" id="IPR005000">
    <property type="entry name" value="Aldolase/citrate-lyase_domain"/>
</dbReference>
<evidence type="ECO:0000313" key="7">
    <source>
        <dbReference type="EMBL" id="KHL01366.1"/>
    </source>
</evidence>
<feature type="binding site" evidence="4">
    <location>
        <position position="131"/>
    </location>
    <ligand>
        <name>substrate</name>
    </ligand>
</feature>
<dbReference type="InterPro" id="IPR015813">
    <property type="entry name" value="Pyrv/PenolPyrv_kinase-like_dom"/>
</dbReference>
<dbReference type="Gene3D" id="3.20.20.60">
    <property type="entry name" value="Phosphoenolpyruvate-binding domains"/>
    <property type="match status" value="1"/>
</dbReference>
<dbReference type="PIRSF" id="PIRSF015582">
    <property type="entry name" value="Cit_lyase_B"/>
    <property type="match status" value="1"/>
</dbReference>
<feature type="binding site" evidence="4">
    <location>
        <position position="68"/>
    </location>
    <ligand>
        <name>substrate</name>
    </ligand>
</feature>
<dbReference type="STRING" id="1338436.LK10_15865"/>
<evidence type="ECO:0000256" key="3">
    <source>
        <dbReference type="ARBA" id="ARBA00022842"/>
    </source>
</evidence>
<dbReference type="RefSeq" id="WP_043125693.1">
    <property type="nucleotide sequence ID" value="NZ_JTDL01000141.1"/>
</dbReference>
<dbReference type="EMBL" id="JTDL01000141">
    <property type="protein sequence ID" value="KHL01366.1"/>
    <property type="molecule type" value="Genomic_DNA"/>
</dbReference>
<comment type="caution">
    <text evidence="7">The sequence shown here is derived from an EMBL/GenBank/DDBJ whole genome shotgun (WGS) entry which is preliminary data.</text>
</comment>
<feature type="binding site" evidence="5">
    <location>
        <position position="161"/>
    </location>
    <ligand>
        <name>Mg(2+)</name>
        <dbReference type="ChEBI" id="CHEBI:18420"/>
    </ligand>
</feature>
<evidence type="ECO:0000256" key="4">
    <source>
        <dbReference type="PIRSR" id="PIRSR015582-1"/>
    </source>
</evidence>
<gene>
    <name evidence="7" type="ORF">LK10_15865</name>
</gene>
<dbReference type="SUPFAM" id="SSF51621">
    <property type="entry name" value="Phosphoenolpyruvate/pyruvate domain"/>
    <property type="match status" value="1"/>
</dbReference>
<dbReference type="Pfam" id="PF03328">
    <property type="entry name" value="HpcH_HpaI"/>
    <property type="match status" value="1"/>
</dbReference>
<accession>A0A0B2AHR2</accession>
<dbReference type="OrthoDB" id="5172636at2"/>
<keyword evidence="8" id="KW-1185">Reference proteome</keyword>
<reference evidence="7 8" key="1">
    <citation type="submission" date="2014-09" db="EMBL/GenBank/DDBJ databases">
        <title>Genome sequence of Sinomonas sp. MUSC 117.</title>
        <authorList>
            <person name="Lee L.-H."/>
        </authorList>
    </citation>
    <scope>NUCLEOTIDE SEQUENCE [LARGE SCALE GENOMIC DNA]</scope>
    <source>
        <strain evidence="7 8">MUSC 117</strain>
    </source>
</reference>
<keyword evidence="2 5" id="KW-0479">Metal-binding</keyword>
<dbReference type="InterPro" id="IPR040442">
    <property type="entry name" value="Pyrv_kinase-like_dom_sf"/>
</dbReference>
<dbReference type="PANTHER" id="PTHR32308:SF0">
    <property type="entry name" value="HPCH_HPAI ALDOLASE_CITRATE LYASE DOMAIN-CONTAINING PROTEIN"/>
    <property type="match status" value="1"/>
</dbReference>
<dbReference type="PANTHER" id="PTHR32308">
    <property type="entry name" value="LYASE BETA SUBUNIT, PUTATIVE (AFU_ORTHOLOGUE AFUA_4G13030)-RELATED"/>
    <property type="match status" value="1"/>
</dbReference>
<organism evidence="7 8">
    <name type="scientific">Sinomonas humi</name>
    <dbReference type="NCBI Taxonomy" id="1338436"/>
    <lineage>
        <taxon>Bacteria</taxon>
        <taxon>Bacillati</taxon>
        <taxon>Actinomycetota</taxon>
        <taxon>Actinomycetes</taxon>
        <taxon>Micrococcales</taxon>
        <taxon>Micrococcaceae</taxon>
        <taxon>Sinomonas</taxon>
    </lineage>
</organism>
<name>A0A0B2AHR2_9MICC</name>
<protein>
    <submittedName>
        <fullName evidence="7">Citryl-CoA lyase</fullName>
    </submittedName>
</protein>
<dbReference type="GO" id="GO:0006107">
    <property type="term" value="P:oxaloacetate metabolic process"/>
    <property type="evidence" value="ECO:0007669"/>
    <property type="project" value="TreeGrafter"/>
</dbReference>
<evidence type="ECO:0000256" key="2">
    <source>
        <dbReference type="ARBA" id="ARBA00022723"/>
    </source>
</evidence>
<evidence type="ECO:0000256" key="1">
    <source>
        <dbReference type="ARBA" id="ARBA00001946"/>
    </source>
</evidence>
<dbReference type="Proteomes" id="UP000030982">
    <property type="component" value="Unassembled WGS sequence"/>
</dbReference>
<feature type="binding site" evidence="5">
    <location>
        <position position="131"/>
    </location>
    <ligand>
        <name>Mg(2+)</name>
        <dbReference type="ChEBI" id="CHEBI:18420"/>
    </ligand>
</feature>
<evidence type="ECO:0000259" key="6">
    <source>
        <dbReference type="Pfam" id="PF03328"/>
    </source>
</evidence>
<evidence type="ECO:0000256" key="5">
    <source>
        <dbReference type="PIRSR" id="PIRSR015582-2"/>
    </source>
</evidence>
<dbReference type="GO" id="GO:0000287">
    <property type="term" value="F:magnesium ion binding"/>
    <property type="evidence" value="ECO:0007669"/>
    <property type="project" value="TreeGrafter"/>
</dbReference>
<comment type="cofactor">
    <cofactor evidence="1">
        <name>Mg(2+)</name>
        <dbReference type="ChEBI" id="CHEBI:18420"/>
    </cofactor>
</comment>
<proteinExistence type="predicted"/>
<sequence length="297" mass="31727">MKPYRSMLFVPGHKASWADKGLASGADALILDLEDSVPAAEKDDARPIVAATIDRLHADGVRADLWVRPNASVTGIQGKDLEAVIRPGLAGLFLPKVFSAEEIVRIDAVVSHIEAREGLDAGSIGLIVSYETAVSMAHCEEIAAASPRVVSLLGATGPSADVGRELGFEFTPEGLETLYLRSRIVLAARAAGLHHPVAGVWQDIKDLEGARKFTLDNKRLGYRGMVCIHPSHVAIANEVFTPSVEEVDFFRRMIEAFRHAEASGSAAVDFEGQHIDIAHVKTAQGVIALADAITANV</sequence>
<keyword evidence="3 5" id="KW-0460">Magnesium</keyword>
<dbReference type="AlphaFoldDB" id="A0A0B2AHR2"/>
<dbReference type="InterPro" id="IPR011206">
    <property type="entry name" value="Citrate_lyase_beta/mcl1/mcl2"/>
</dbReference>
<feature type="domain" description="HpcH/HpaI aldolase/citrate lyase" evidence="6">
    <location>
        <begin position="5"/>
        <end position="230"/>
    </location>
</feature>
<evidence type="ECO:0000313" key="8">
    <source>
        <dbReference type="Proteomes" id="UP000030982"/>
    </source>
</evidence>